<dbReference type="EMBL" id="LSTO01000001">
    <property type="protein sequence ID" value="OWW19539.1"/>
    <property type="molecule type" value="Genomic_DNA"/>
</dbReference>
<dbReference type="GO" id="GO:0046930">
    <property type="term" value="C:pore complex"/>
    <property type="evidence" value="ECO:0007669"/>
    <property type="project" value="UniProtKB-KW"/>
</dbReference>
<dbReference type="SUPFAM" id="SSF56935">
    <property type="entry name" value="Porins"/>
    <property type="match status" value="1"/>
</dbReference>
<feature type="signal peptide" evidence="11">
    <location>
        <begin position="1"/>
        <end position="20"/>
    </location>
</feature>
<dbReference type="Proteomes" id="UP000197535">
    <property type="component" value="Unassembled WGS sequence"/>
</dbReference>
<dbReference type="AlphaFoldDB" id="A0A254TA67"/>
<evidence type="ECO:0000256" key="2">
    <source>
        <dbReference type="ARBA" id="ARBA00011233"/>
    </source>
</evidence>
<keyword evidence="5" id="KW-0812">Transmembrane</keyword>
<evidence type="ECO:0000256" key="3">
    <source>
        <dbReference type="ARBA" id="ARBA00022448"/>
    </source>
</evidence>
<keyword evidence="6 11" id="KW-0732">Signal</keyword>
<dbReference type="InterPro" id="IPR033900">
    <property type="entry name" value="Gram_neg_porin_domain"/>
</dbReference>
<evidence type="ECO:0000256" key="7">
    <source>
        <dbReference type="ARBA" id="ARBA00023065"/>
    </source>
</evidence>
<proteinExistence type="predicted"/>
<keyword evidence="14" id="KW-1185">Reference proteome</keyword>
<dbReference type="GO" id="GO:0006811">
    <property type="term" value="P:monoatomic ion transport"/>
    <property type="evidence" value="ECO:0007669"/>
    <property type="project" value="UniProtKB-KW"/>
</dbReference>
<evidence type="ECO:0000256" key="6">
    <source>
        <dbReference type="ARBA" id="ARBA00022729"/>
    </source>
</evidence>
<protein>
    <recommendedName>
        <fullName evidence="12">Porin domain-containing protein</fullName>
    </recommendedName>
</protein>
<keyword evidence="3" id="KW-0813">Transport</keyword>
<keyword evidence="9" id="KW-0472">Membrane</keyword>
<dbReference type="InterPro" id="IPR023614">
    <property type="entry name" value="Porin_dom_sf"/>
</dbReference>
<comment type="caution">
    <text evidence="13">The sequence shown here is derived from an EMBL/GenBank/DDBJ whole genome shotgun (WGS) entry which is preliminary data.</text>
</comment>
<keyword evidence="7" id="KW-0406">Ion transport</keyword>
<dbReference type="OrthoDB" id="8679056at2"/>
<dbReference type="RefSeq" id="WP_088706449.1">
    <property type="nucleotide sequence ID" value="NZ_LSTO01000001.1"/>
</dbReference>
<dbReference type="Pfam" id="PF13609">
    <property type="entry name" value="Porin_4"/>
    <property type="match status" value="1"/>
</dbReference>
<evidence type="ECO:0000256" key="4">
    <source>
        <dbReference type="ARBA" id="ARBA00022452"/>
    </source>
</evidence>
<feature type="chain" id="PRO_5012897292" description="Porin domain-containing protein" evidence="11">
    <location>
        <begin position="21"/>
        <end position="351"/>
    </location>
</feature>
<comment type="subunit">
    <text evidence="2">Homotrimer.</text>
</comment>
<feature type="domain" description="Porin" evidence="12">
    <location>
        <begin position="7"/>
        <end position="318"/>
    </location>
</feature>
<evidence type="ECO:0000256" key="1">
    <source>
        <dbReference type="ARBA" id="ARBA00004571"/>
    </source>
</evidence>
<evidence type="ECO:0000313" key="14">
    <source>
        <dbReference type="Proteomes" id="UP000197535"/>
    </source>
</evidence>
<dbReference type="PANTHER" id="PTHR34501">
    <property type="entry name" value="PROTEIN YDDL-RELATED"/>
    <property type="match status" value="1"/>
</dbReference>
<evidence type="ECO:0000256" key="5">
    <source>
        <dbReference type="ARBA" id="ARBA00022692"/>
    </source>
</evidence>
<comment type="subcellular location">
    <subcellularLocation>
        <location evidence="1">Cell outer membrane</location>
        <topology evidence="1">Multi-pass membrane protein</topology>
    </subcellularLocation>
</comment>
<evidence type="ECO:0000259" key="12">
    <source>
        <dbReference type="Pfam" id="PF13609"/>
    </source>
</evidence>
<dbReference type="Gene3D" id="2.40.160.10">
    <property type="entry name" value="Porin"/>
    <property type="match status" value="1"/>
</dbReference>
<dbReference type="GO" id="GO:0009279">
    <property type="term" value="C:cell outer membrane"/>
    <property type="evidence" value="ECO:0007669"/>
    <property type="project" value="UniProtKB-SubCell"/>
</dbReference>
<dbReference type="CDD" id="cd00342">
    <property type="entry name" value="gram_neg_porins"/>
    <property type="match status" value="1"/>
</dbReference>
<evidence type="ECO:0000256" key="9">
    <source>
        <dbReference type="ARBA" id="ARBA00023136"/>
    </source>
</evidence>
<gene>
    <name evidence="13" type="ORF">AYR66_08445</name>
</gene>
<sequence length="351" mass="37551">MKKKLIALAAFAACSAAAQAQSNVTLYGLVDTTIRYSTNENAAGDNRFQMTDGVLTGSRWGVRGVEDLGGGMKALVTLESGFAPDTGGMLQGGRLFGRQGFVGLESDFGRVLLGRQYTLGHDAIASFEAFALANNGIVGYQGGNYTGLRHDNMIKYTKGFGGVTVNAAYTFGEVAGNTSANSAKAVSAAYNNGPLYLGAVYQTTNNVTTAFFNALSAAQASKQTVWGLGGTYQFAPAKVYFGYTNSKLDVADIRNDVYYGSFNYQLTPALQLLGTLHYDKLDRPSGDGKRYTSALMLDYYLSKRTDVYVEVDYTKLKDGWIALNNNAGLGGANTFGNDNRAGLMVGVRHKF</sequence>
<accession>A0A254TA67</accession>
<dbReference type="InterPro" id="IPR050298">
    <property type="entry name" value="Gram-neg_bact_OMP"/>
</dbReference>
<organism evidence="13 14">
    <name type="scientific">Noviherbaspirillum denitrificans</name>
    <dbReference type="NCBI Taxonomy" id="1968433"/>
    <lineage>
        <taxon>Bacteria</taxon>
        <taxon>Pseudomonadati</taxon>
        <taxon>Pseudomonadota</taxon>
        <taxon>Betaproteobacteria</taxon>
        <taxon>Burkholderiales</taxon>
        <taxon>Oxalobacteraceae</taxon>
        <taxon>Noviherbaspirillum</taxon>
    </lineage>
</organism>
<dbReference type="PANTHER" id="PTHR34501:SF9">
    <property type="entry name" value="MAJOR OUTER MEMBRANE PROTEIN P.IA"/>
    <property type="match status" value="1"/>
</dbReference>
<evidence type="ECO:0000256" key="10">
    <source>
        <dbReference type="ARBA" id="ARBA00023237"/>
    </source>
</evidence>
<keyword evidence="10" id="KW-0998">Cell outer membrane</keyword>
<dbReference type="GO" id="GO:0015288">
    <property type="term" value="F:porin activity"/>
    <property type="evidence" value="ECO:0007669"/>
    <property type="project" value="UniProtKB-KW"/>
</dbReference>
<keyword evidence="4" id="KW-1134">Transmembrane beta strand</keyword>
<keyword evidence="8" id="KW-0626">Porin</keyword>
<reference evidence="13 14" key="1">
    <citation type="submission" date="2016-02" db="EMBL/GenBank/DDBJ databases">
        <authorList>
            <person name="Wen L."/>
            <person name="He K."/>
            <person name="Yang H."/>
        </authorList>
    </citation>
    <scope>NUCLEOTIDE SEQUENCE [LARGE SCALE GENOMIC DNA]</scope>
    <source>
        <strain evidence="13 14">TSA40</strain>
    </source>
</reference>
<evidence type="ECO:0000256" key="11">
    <source>
        <dbReference type="SAM" id="SignalP"/>
    </source>
</evidence>
<evidence type="ECO:0000256" key="8">
    <source>
        <dbReference type="ARBA" id="ARBA00023114"/>
    </source>
</evidence>
<name>A0A254TA67_9BURK</name>
<evidence type="ECO:0000313" key="13">
    <source>
        <dbReference type="EMBL" id="OWW19539.1"/>
    </source>
</evidence>